<dbReference type="PANTHER" id="PTHR21404:SF3">
    <property type="entry name" value="SMALL RNA 2'-O-METHYLTRANSFERASE"/>
    <property type="match status" value="1"/>
</dbReference>
<dbReference type="Gene3D" id="3.40.50.150">
    <property type="entry name" value="Vaccinia Virus protein VP39"/>
    <property type="match status" value="1"/>
</dbReference>
<keyword evidence="7" id="KW-0479">Metal-binding</keyword>
<keyword evidence="9" id="KW-0694">RNA-binding</keyword>
<keyword evidence="13" id="KW-1185">Reference proteome</keyword>
<dbReference type="RefSeq" id="XP_006825373.1">
    <property type="nucleotide sequence ID" value="XM_006825310.1"/>
</dbReference>
<keyword evidence="8" id="KW-0460">Magnesium</keyword>
<comment type="cofactor">
    <cofactor evidence="1">
        <name>Mg(2+)</name>
        <dbReference type="ChEBI" id="CHEBI:18420"/>
    </cofactor>
</comment>
<sequence length="329" mass="37786">MESKIKHEDCVAKPTNNNEDDTGDLIFTPRLYRQRYDAVVDIARKYQPKKVVDMGCSECKLLRKLKNESYIEELIGVDIDNLALESNQHLGQPLISDYLYPRDNPLSVIILCGSVADYDSRLSNCDMMACVELIEHLDPPVLEALRENIFHRIQPNVVVMTTPNADFNVLFKDFQGLRHWDHRFEWTRQQFQEWGNSIADQYNYIVTYSGVGAGPDGTQHLGQCSQMAVFIKSCKERIPIVSENRMPYLLIQESIHPIKKVISTEEAILLEVQYYVRLLRCQNKEDSSDDIEENNTSSDEASDCLDTITLERLLQFTRVNKLCASVGKL</sequence>
<evidence type="ECO:0000256" key="6">
    <source>
        <dbReference type="ARBA" id="ARBA00022691"/>
    </source>
</evidence>
<reference evidence="14" key="1">
    <citation type="submission" date="2025-08" db="UniProtKB">
        <authorList>
            <consortium name="RefSeq"/>
        </authorList>
    </citation>
    <scope>IDENTIFICATION</scope>
    <source>
        <tissue evidence="14">Testes</tissue>
    </source>
</reference>
<comment type="catalytic activity">
    <reaction evidence="12">
        <text>small RNA 3'-end nucleotide + S-adenosyl-L-methionine = small RNA 3'-end 2'-O-methylnucleotide + S-adenosyl-L-homocysteine + H(+)</text>
        <dbReference type="Rhea" id="RHEA:37887"/>
        <dbReference type="Rhea" id="RHEA-COMP:10415"/>
        <dbReference type="Rhea" id="RHEA-COMP:10416"/>
        <dbReference type="ChEBI" id="CHEBI:15378"/>
        <dbReference type="ChEBI" id="CHEBI:57856"/>
        <dbReference type="ChEBI" id="CHEBI:59789"/>
        <dbReference type="ChEBI" id="CHEBI:74896"/>
        <dbReference type="ChEBI" id="CHEBI:74898"/>
        <dbReference type="EC" id="2.1.1.386"/>
    </reaction>
</comment>
<comment type="similarity">
    <text evidence="2">Belongs to the methyltransferase superfamily. HEN1 family.</text>
</comment>
<dbReference type="EC" id="2.1.1.386" evidence="11"/>
<evidence type="ECO:0000256" key="1">
    <source>
        <dbReference type="ARBA" id="ARBA00001946"/>
    </source>
</evidence>
<accession>A0ABM0MZD2</accession>
<keyword evidence="5" id="KW-0808">Transferase</keyword>
<organism evidence="13 14">
    <name type="scientific">Saccoglossus kowalevskii</name>
    <name type="common">Acorn worm</name>
    <dbReference type="NCBI Taxonomy" id="10224"/>
    <lineage>
        <taxon>Eukaryota</taxon>
        <taxon>Metazoa</taxon>
        <taxon>Hemichordata</taxon>
        <taxon>Enteropneusta</taxon>
        <taxon>Harrimaniidae</taxon>
        <taxon>Saccoglossus</taxon>
    </lineage>
</organism>
<dbReference type="Proteomes" id="UP000694865">
    <property type="component" value="Unplaced"/>
</dbReference>
<evidence type="ECO:0000256" key="11">
    <source>
        <dbReference type="ARBA" id="ARBA00035025"/>
    </source>
</evidence>
<gene>
    <name evidence="14" type="primary">LOC100373004</name>
</gene>
<dbReference type="InterPro" id="IPR026610">
    <property type="entry name" value="Hen1"/>
</dbReference>
<evidence type="ECO:0000313" key="14">
    <source>
        <dbReference type="RefSeq" id="XP_006825373.1"/>
    </source>
</evidence>
<keyword evidence="4" id="KW-0489">Methyltransferase</keyword>
<evidence type="ECO:0000256" key="4">
    <source>
        <dbReference type="ARBA" id="ARBA00022603"/>
    </source>
</evidence>
<dbReference type="InterPro" id="IPR029063">
    <property type="entry name" value="SAM-dependent_MTases_sf"/>
</dbReference>
<evidence type="ECO:0000256" key="7">
    <source>
        <dbReference type="ARBA" id="ARBA00022723"/>
    </source>
</evidence>
<feature type="non-terminal residue" evidence="14">
    <location>
        <position position="329"/>
    </location>
</feature>
<evidence type="ECO:0000256" key="5">
    <source>
        <dbReference type="ARBA" id="ARBA00022679"/>
    </source>
</evidence>
<protein>
    <recommendedName>
        <fullName evidence="3">Small RNA 2'-O-methyltransferase</fullName>
        <ecNumber evidence="11">2.1.1.386</ecNumber>
    </recommendedName>
</protein>
<evidence type="ECO:0000256" key="8">
    <source>
        <dbReference type="ARBA" id="ARBA00022842"/>
    </source>
</evidence>
<proteinExistence type="inferred from homology"/>
<evidence type="ECO:0000313" key="13">
    <source>
        <dbReference type="Proteomes" id="UP000694865"/>
    </source>
</evidence>
<name>A0ABM0MZD2_SACKO</name>
<dbReference type="PANTHER" id="PTHR21404">
    <property type="entry name" value="HEN1"/>
    <property type="match status" value="1"/>
</dbReference>
<dbReference type="GeneID" id="100373004"/>
<evidence type="ECO:0000256" key="3">
    <source>
        <dbReference type="ARBA" id="ARBA00021330"/>
    </source>
</evidence>
<keyword evidence="6" id="KW-0949">S-adenosyl-L-methionine</keyword>
<evidence type="ECO:0000256" key="2">
    <source>
        <dbReference type="ARBA" id="ARBA00009026"/>
    </source>
</evidence>
<evidence type="ECO:0000256" key="12">
    <source>
        <dbReference type="ARBA" id="ARBA00048418"/>
    </source>
</evidence>
<keyword evidence="10" id="KW-0943">RNA-mediated gene silencing</keyword>
<evidence type="ECO:0000256" key="9">
    <source>
        <dbReference type="ARBA" id="ARBA00022884"/>
    </source>
</evidence>
<evidence type="ECO:0000256" key="10">
    <source>
        <dbReference type="ARBA" id="ARBA00023158"/>
    </source>
</evidence>
<dbReference type="SUPFAM" id="SSF53335">
    <property type="entry name" value="S-adenosyl-L-methionine-dependent methyltransferases"/>
    <property type="match status" value="1"/>
</dbReference>